<sequence length="166" mass="18365">MARVFLGLGSNIEAEVNLRAGIERLQRDVTLVAESPWYRSPAVGFDGPDFVNLVLEVSFDGGVGELNQRLKRIETEFGRAADAVKFSSRALDIDILLFNDLCGEHDGLQLPRDDIRRFAFVIQPLLDISPQAIDPQNGQTLSRYLNDVQDQPLTLITAPLSQRSAG</sequence>
<feature type="domain" description="7,8-dihydro-6-hydroxymethylpterin-pyrophosphokinase" evidence="8">
    <location>
        <begin position="5"/>
        <end position="130"/>
    </location>
</feature>
<proteinExistence type="predicted"/>
<keyword evidence="10" id="KW-1185">Reference proteome</keyword>
<gene>
    <name evidence="9" type="primary">folK</name>
    <name evidence="9" type="ORF">I9W95_11445</name>
</gene>
<dbReference type="PANTHER" id="PTHR43071">
    <property type="entry name" value="2-AMINO-4-HYDROXY-6-HYDROXYMETHYLDIHYDROPTERIDINE PYROPHOSPHOKINASE"/>
    <property type="match status" value="1"/>
</dbReference>
<dbReference type="RefSeq" id="WP_225674976.1">
    <property type="nucleotide sequence ID" value="NZ_JAEDAH010000058.1"/>
</dbReference>
<evidence type="ECO:0000256" key="7">
    <source>
        <dbReference type="ARBA" id="ARBA00022909"/>
    </source>
</evidence>
<dbReference type="Proteomes" id="UP000714380">
    <property type="component" value="Unassembled WGS sequence"/>
</dbReference>
<keyword evidence="4" id="KW-0547">Nucleotide-binding</keyword>
<evidence type="ECO:0000313" key="10">
    <source>
        <dbReference type="Proteomes" id="UP000714380"/>
    </source>
</evidence>
<dbReference type="PANTHER" id="PTHR43071:SF2">
    <property type="entry name" value="2-AMINO-4-HYDROXY-6-HYDROXYMETHYLDIHYDROPTERIDINE PYROPHOSPHOKINASE"/>
    <property type="match status" value="1"/>
</dbReference>
<keyword evidence="6" id="KW-0067">ATP-binding</keyword>
<dbReference type="Gene3D" id="3.30.70.560">
    <property type="entry name" value="7,8-Dihydro-6-hydroxymethylpterin-pyrophosphokinase HPPK"/>
    <property type="match status" value="1"/>
</dbReference>
<evidence type="ECO:0000256" key="6">
    <source>
        <dbReference type="ARBA" id="ARBA00022840"/>
    </source>
</evidence>
<keyword evidence="5" id="KW-0418">Kinase</keyword>
<dbReference type="SUPFAM" id="SSF55083">
    <property type="entry name" value="6-hydroxymethyl-7,8-dihydropterin pyrophosphokinase, HPPK"/>
    <property type="match status" value="1"/>
</dbReference>
<dbReference type="InterPro" id="IPR035907">
    <property type="entry name" value="Hppk_sf"/>
</dbReference>
<evidence type="ECO:0000256" key="1">
    <source>
        <dbReference type="ARBA" id="ARBA00005051"/>
    </source>
</evidence>
<evidence type="ECO:0000259" key="8">
    <source>
        <dbReference type="Pfam" id="PF01288"/>
    </source>
</evidence>
<comment type="pathway">
    <text evidence="1">Cofactor biosynthesis; tetrahydrofolate biosynthesis; 2-amino-4-hydroxy-6-hydroxymethyl-7,8-dihydropteridine diphosphate from 7,8-dihydroneopterin triphosphate: step 4/4.</text>
</comment>
<dbReference type="NCBIfam" id="TIGR01498">
    <property type="entry name" value="folK"/>
    <property type="match status" value="1"/>
</dbReference>
<dbReference type="Pfam" id="PF01288">
    <property type="entry name" value="HPPK"/>
    <property type="match status" value="1"/>
</dbReference>
<evidence type="ECO:0000256" key="2">
    <source>
        <dbReference type="ARBA" id="ARBA00013253"/>
    </source>
</evidence>
<dbReference type="EMBL" id="JAEDAH010000058">
    <property type="protein sequence ID" value="MCA6064220.1"/>
    <property type="molecule type" value="Genomic_DNA"/>
</dbReference>
<evidence type="ECO:0000256" key="3">
    <source>
        <dbReference type="ARBA" id="ARBA00022679"/>
    </source>
</evidence>
<comment type="caution">
    <text evidence="9">The sequence shown here is derived from an EMBL/GenBank/DDBJ whole genome shotgun (WGS) entry which is preliminary data.</text>
</comment>
<dbReference type="CDD" id="cd00483">
    <property type="entry name" value="HPPK"/>
    <property type="match status" value="1"/>
</dbReference>
<name>A0ABS7ZUY4_9GAMM</name>
<evidence type="ECO:0000256" key="5">
    <source>
        <dbReference type="ARBA" id="ARBA00022777"/>
    </source>
</evidence>
<evidence type="ECO:0000313" key="9">
    <source>
        <dbReference type="EMBL" id="MCA6064220.1"/>
    </source>
</evidence>
<accession>A0ABS7ZUY4</accession>
<dbReference type="InterPro" id="IPR000550">
    <property type="entry name" value="Hppk"/>
</dbReference>
<dbReference type="GO" id="GO:0003848">
    <property type="term" value="F:2-amino-4-hydroxy-6-hydroxymethyldihydropteridine diphosphokinase activity"/>
    <property type="evidence" value="ECO:0007669"/>
    <property type="project" value="UniProtKB-EC"/>
</dbReference>
<keyword evidence="7" id="KW-0289">Folate biosynthesis</keyword>
<dbReference type="EC" id="2.7.6.3" evidence="2"/>
<protein>
    <recommendedName>
        <fullName evidence="2">2-amino-4-hydroxy-6-hydroxymethyldihydropteridine diphosphokinase</fullName>
        <ecNumber evidence="2">2.7.6.3</ecNumber>
    </recommendedName>
</protein>
<organism evidence="9 10">
    <name type="scientific">Thalassolituus marinus</name>
    <dbReference type="NCBI Taxonomy" id="671053"/>
    <lineage>
        <taxon>Bacteria</taxon>
        <taxon>Pseudomonadati</taxon>
        <taxon>Pseudomonadota</taxon>
        <taxon>Gammaproteobacteria</taxon>
        <taxon>Oceanospirillales</taxon>
        <taxon>Oceanospirillaceae</taxon>
        <taxon>Thalassolituus</taxon>
    </lineage>
</organism>
<reference evidence="9 10" key="1">
    <citation type="submission" date="2020-12" db="EMBL/GenBank/DDBJ databases">
        <title>Novel Thalassolituus-related marine hydrocarbonoclastic bacteria mediated algae-derived hydrocarbons mineralization in twilight zone of the northern South China Sea.</title>
        <authorList>
            <person name="Dong C."/>
        </authorList>
    </citation>
    <scope>NUCLEOTIDE SEQUENCE [LARGE SCALE GENOMIC DNA]</scope>
    <source>
        <strain evidence="9 10">IMCC1826</strain>
    </source>
</reference>
<keyword evidence="3 9" id="KW-0808">Transferase</keyword>
<evidence type="ECO:0000256" key="4">
    <source>
        <dbReference type="ARBA" id="ARBA00022741"/>
    </source>
</evidence>